<dbReference type="PANTHER" id="PTHR12907:SF26">
    <property type="entry name" value="HIF PROLYL HYDROXYLASE, ISOFORM C"/>
    <property type="match status" value="1"/>
</dbReference>
<keyword evidence="2 5" id="KW-0863">Zinc-finger</keyword>
<gene>
    <name evidence="8" type="ORF">J437_LFUL015625</name>
</gene>
<evidence type="ECO:0000259" key="7">
    <source>
        <dbReference type="PROSITE" id="PS50865"/>
    </source>
</evidence>
<dbReference type="GO" id="GO:0008198">
    <property type="term" value="F:ferrous iron binding"/>
    <property type="evidence" value="ECO:0007669"/>
    <property type="project" value="TreeGrafter"/>
</dbReference>
<dbReference type="Proteomes" id="UP000792457">
    <property type="component" value="Unassembled WGS sequence"/>
</dbReference>
<dbReference type="InterPro" id="IPR002893">
    <property type="entry name" value="Znf_MYND"/>
</dbReference>
<feature type="region of interest" description="Disordered" evidence="6">
    <location>
        <begin position="124"/>
        <end position="151"/>
    </location>
</feature>
<dbReference type="PANTHER" id="PTHR12907">
    <property type="entry name" value="EGL NINE HOMOLOG-RELATED"/>
    <property type="match status" value="1"/>
</dbReference>
<dbReference type="Pfam" id="PF01753">
    <property type="entry name" value="zf-MYND"/>
    <property type="match status" value="1"/>
</dbReference>
<feature type="region of interest" description="Disordered" evidence="6">
    <location>
        <begin position="56"/>
        <end position="88"/>
    </location>
</feature>
<reference evidence="8" key="1">
    <citation type="submission" date="2013-04" db="EMBL/GenBank/DDBJ databases">
        <authorList>
            <person name="Qu J."/>
            <person name="Murali S.C."/>
            <person name="Bandaranaike D."/>
            <person name="Bellair M."/>
            <person name="Blankenburg K."/>
            <person name="Chao H."/>
            <person name="Dinh H."/>
            <person name="Doddapaneni H."/>
            <person name="Downs B."/>
            <person name="Dugan-Rocha S."/>
            <person name="Elkadiri S."/>
            <person name="Gnanaolivu R.D."/>
            <person name="Hernandez B."/>
            <person name="Javaid M."/>
            <person name="Jayaseelan J.C."/>
            <person name="Lee S."/>
            <person name="Li M."/>
            <person name="Ming W."/>
            <person name="Munidasa M."/>
            <person name="Muniz J."/>
            <person name="Nguyen L."/>
            <person name="Ongeri F."/>
            <person name="Osuji N."/>
            <person name="Pu L.-L."/>
            <person name="Puazo M."/>
            <person name="Qu C."/>
            <person name="Quiroz J."/>
            <person name="Raj R."/>
            <person name="Weissenberger G."/>
            <person name="Xin Y."/>
            <person name="Zou X."/>
            <person name="Han Y."/>
            <person name="Richards S."/>
            <person name="Worley K."/>
            <person name="Muzny D."/>
            <person name="Gibbs R."/>
        </authorList>
    </citation>
    <scope>NUCLEOTIDE SEQUENCE</scope>
    <source>
        <strain evidence="8">Sampled in the wild</strain>
    </source>
</reference>
<dbReference type="Gene3D" id="6.10.140.2220">
    <property type="match status" value="1"/>
</dbReference>
<evidence type="ECO:0000256" key="2">
    <source>
        <dbReference type="ARBA" id="ARBA00022771"/>
    </source>
</evidence>
<keyword evidence="4" id="KW-0847">Vitamin C</keyword>
<evidence type="ECO:0000256" key="1">
    <source>
        <dbReference type="ARBA" id="ARBA00022723"/>
    </source>
</evidence>
<organism evidence="8 9">
    <name type="scientific">Ladona fulva</name>
    <name type="common">Scarce chaser dragonfly</name>
    <name type="synonym">Libellula fulva</name>
    <dbReference type="NCBI Taxonomy" id="123851"/>
    <lineage>
        <taxon>Eukaryota</taxon>
        <taxon>Metazoa</taxon>
        <taxon>Ecdysozoa</taxon>
        <taxon>Arthropoda</taxon>
        <taxon>Hexapoda</taxon>
        <taxon>Insecta</taxon>
        <taxon>Pterygota</taxon>
        <taxon>Palaeoptera</taxon>
        <taxon>Odonata</taxon>
        <taxon>Epiprocta</taxon>
        <taxon>Anisoptera</taxon>
        <taxon>Libelluloidea</taxon>
        <taxon>Libellulidae</taxon>
        <taxon>Ladona</taxon>
    </lineage>
</organism>
<protein>
    <recommendedName>
        <fullName evidence="7">MYND-type domain-containing protein</fullName>
    </recommendedName>
</protein>
<accession>A0A8K0KHF7</accession>
<dbReference type="EMBL" id="KZ308877">
    <property type="protein sequence ID" value="KAG8235097.1"/>
    <property type="molecule type" value="Genomic_DNA"/>
</dbReference>
<reference evidence="8" key="2">
    <citation type="submission" date="2017-10" db="EMBL/GenBank/DDBJ databases">
        <title>Ladona fulva Genome sequencing and assembly.</title>
        <authorList>
            <person name="Murali S."/>
            <person name="Richards S."/>
            <person name="Bandaranaike D."/>
            <person name="Bellair M."/>
            <person name="Blankenburg K."/>
            <person name="Chao H."/>
            <person name="Dinh H."/>
            <person name="Doddapaneni H."/>
            <person name="Dugan-Rocha S."/>
            <person name="Elkadiri S."/>
            <person name="Gnanaolivu R."/>
            <person name="Hernandez B."/>
            <person name="Skinner E."/>
            <person name="Javaid M."/>
            <person name="Lee S."/>
            <person name="Li M."/>
            <person name="Ming W."/>
            <person name="Munidasa M."/>
            <person name="Muniz J."/>
            <person name="Nguyen L."/>
            <person name="Hughes D."/>
            <person name="Osuji N."/>
            <person name="Pu L.-L."/>
            <person name="Puazo M."/>
            <person name="Qu C."/>
            <person name="Quiroz J."/>
            <person name="Raj R."/>
            <person name="Weissenberger G."/>
            <person name="Xin Y."/>
            <person name="Zou X."/>
            <person name="Han Y."/>
            <person name="Worley K."/>
            <person name="Muzny D."/>
            <person name="Gibbs R."/>
        </authorList>
    </citation>
    <scope>NUCLEOTIDE SEQUENCE</scope>
    <source>
        <strain evidence="8">Sampled in the wild</strain>
    </source>
</reference>
<keyword evidence="3" id="KW-0862">Zinc</keyword>
<evidence type="ECO:0000313" key="9">
    <source>
        <dbReference type="Proteomes" id="UP000792457"/>
    </source>
</evidence>
<evidence type="ECO:0000256" key="6">
    <source>
        <dbReference type="SAM" id="MobiDB-lite"/>
    </source>
</evidence>
<dbReference type="GO" id="GO:0031418">
    <property type="term" value="F:L-ascorbic acid binding"/>
    <property type="evidence" value="ECO:0007669"/>
    <property type="project" value="UniProtKB-KW"/>
</dbReference>
<dbReference type="Gene3D" id="2.60.120.620">
    <property type="entry name" value="q2cbj1_9rhob like domain"/>
    <property type="match status" value="1"/>
</dbReference>
<dbReference type="PROSITE" id="PS01360">
    <property type="entry name" value="ZF_MYND_1"/>
    <property type="match status" value="1"/>
</dbReference>
<dbReference type="GO" id="GO:0071456">
    <property type="term" value="P:cellular response to hypoxia"/>
    <property type="evidence" value="ECO:0007669"/>
    <property type="project" value="TreeGrafter"/>
</dbReference>
<proteinExistence type="predicted"/>
<evidence type="ECO:0000313" key="8">
    <source>
        <dbReference type="EMBL" id="KAG8235097.1"/>
    </source>
</evidence>
<dbReference type="GO" id="GO:0031543">
    <property type="term" value="F:peptidyl-proline dioxygenase activity"/>
    <property type="evidence" value="ECO:0007669"/>
    <property type="project" value="TreeGrafter"/>
</dbReference>
<evidence type="ECO:0000256" key="3">
    <source>
        <dbReference type="ARBA" id="ARBA00022833"/>
    </source>
</evidence>
<keyword evidence="1" id="KW-0479">Metal-binding</keyword>
<evidence type="ECO:0000256" key="4">
    <source>
        <dbReference type="ARBA" id="ARBA00022896"/>
    </source>
</evidence>
<evidence type="ECO:0000256" key="5">
    <source>
        <dbReference type="PROSITE-ProRule" id="PRU00134"/>
    </source>
</evidence>
<dbReference type="SUPFAM" id="SSF144232">
    <property type="entry name" value="HIT/MYND zinc finger-like"/>
    <property type="match status" value="1"/>
</dbReference>
<feature type="compositionally biased region" description="Basic and acidic residues" evidence="6">
    <location>
        <begin position="124"/>
        <end position="142"/>
    </location>
</feature>
<dbReference type="GO" id="GO:0008270">
    <property type="term" value="F:zinc ion binding"/>
    <property type="evidence" value="ECO:0007669"/>
    <property type="project" value="UniProtKB-KW"/>
</dbReference>
<comment type="caution">
    <text evidence="8">The sequence shown here is derived from an EMBL/GenBank/DDBJ whole genome shotgun (WGS) entry which is preliminary data.</text>
</comment>
<dbReference type="InterPro" id="IPR051559">
    <property type="entry name" value="HIF_prolyl_hydroxylases"/>
</dbReference>
<feature type="domain" description="MYND-type" evidence="7">
    <location>
        <begin position="7"/>
        <end position="44"/>
    </location>
</feature>
<sequence length="339" mass="37883">MNSPLRCEECGVGGNLLRCSRCKNVYYCSKDHQKLHWKEHKPNCGISRVDKHLSETLPEDSAETESKLKVSEAPKAGSVEWKKKDKTSGSLDWNNSVITFEGSSESEILNARIETLSPDLGFRERGDSLASKNQEDTSDKTAKMPLNETPVSGLVLPNSGTNFIEEICRNVIRDMDEYGVCVVDNFLGPQAGRAVLKEVTGMYSKGVFKDGQLVSNKAKGDLKTIRGDQITWIDGKEKSCRNIGHLISKVDTIIITANRLKNNGKMGDYNINGRTKILGRFPRRVSLLSRLFLLKFERLFSGQGKDTPFPGRVRPVARTELTGYRGLIVFKQLLCSYDE</sequence>
<dbReference type="OrthoDB" id="76265at2759"/>
<keyword evidence="9" id="KW-1185">Reference proteome</keyword>
<dbReference type="PROSITE" id="PS50865">
    <property type="entry name" value="ZF_MYND_2"/>
    <property type="match status" value="1"/>
</dbReference>
<dbReference type="AlphaFoldDB" id="A0A8K0KHF7"/>
<name>A0A8K0KHF7_LADFU</name>